<evidence type="ECO:0000313" key="1">
    <source>
        <dbReference type="EMBL" id="EEG29212.1"/>
    </source>
</evidence>
<sequence length="106" mass="12119">MLPDKREPEKVQVLHFDVARLYEPQLGFHGPGLTTICPLFSGRVVGFTCYPVQPKAEDGYCSSQLPGHKVLPDRREPEKVQVLHFDVTDCMSCNWAFMDRIWLGQN</sequence>
<dbReference type="EMBL" id="ACEC01000115">
    <property type="protein sequence ID" value="EEG29212.1"/>
    <property type="molecule type" value="Genomic_DNA"/>
</dbReference>
<proteinExistence type="predicted"/>
<dbReference type="Proteomes" id="UP000003340">
    <property type="component" value="Unassembled WGS sequence"/>
</dbReference>
<reference evidence="1 2" key="1">
    <citation type="submission" date="2009-01" db="EMBL/GenBank/DDBJ databases">
        <authorList>
            <person name="Fulton L."/>
            <person name="Clifton S."/>
            <person name="Fulton B."/>
            <person name="Xu J."/>
            <person name="Minx P."/>
            <person name="Pepin K.H."/>
            <person name="Johnson M."/>
            <person name="Bhonagiri V."/>
            <person name="Nash W.E."/>
            <person name="Mardis E.R."/>
            <person name="Wilson R.K."/>
        </authorList>
    </citation>
    <scope>NUCLEOTIDE SEQUENCE [LARGE SCALE GENOMIC DNA]</scope>
    <source>
        <strain evidence="1 2">DSM 5476</strain>
    </source>
</reference>
<name>C0EHC5_9FIRM</name>
<dbReference type="HOGENOM" id="CLU_2218499_0_0_9"/>
<organism evidence="1 2">
    <name type="scientific">[Clostridium] methylpentosum DSM 5476</name>
    <dbReference type="NCBI Taxonomy" id="537013"/>
    <lineage>
        <taxon>Bacteria</taxon>
        <taxon>Bacillati</taxon>
        <taxon>Bacillota</taxon>
        <taxon>Clostridia</taxon>
        <taxon>Eubacteriales</taxon>
        <taxon>Oscillospiraceae</taxon>
        <taxon>Oscillospiraceae incertae sedis</taxon>
    </lineage>
</organism>
<dbReference type="AlphaFoldDB" id="C0EHC5"/>
<accession>C0EHC5</accession>
<protein>
    <submittedName>
        <fullName evidence="1">Uncharacterized protein</fullName>
    </submittedName>
</protein>
<gene>
    <name evidence="1" type="ORF">CLOSTMETH_03325</name>
</gene>
<evidence type="ECO:0000313" key="2">
    <source>
        <dbReference type="Proteomes" id="UP000003340"/>
    </source>
</evidence>
<comment type="caution">
    <text evidence="1">The sequence shown here is derived from an EMBL/GenBank/DDBJ whole genome shotgun (WGS) entry which is preliminary data.</text>
</comment>
<keyword evidence="2" id="KW-1185">Reference proteome</keyword>
<reference evidence="1 2" key="2">
    <citation type="submission" date="2009-02" db="EMBL/GenBank/DDBJ databases">
        <title>Draft genome sequence of Clostridium methylpentosum (DSM 5476).</title>
        <authorList>
            <person name="Sudarsanam P."/>
            <person name="Ley R."/>
            <person name="Guruge J."/>
            <person name="Turnbaugh P.J."/>
            <person name="Mahowald M."/>
            <person name="Liep D."/>
            <person name="Gordon J."/>
        </authorList>
    </citation>
    <scope>NUCLEOTIDE SEQUENCE [LARGE SCALE GENOMIC DNA]</scope>
    <source>
        <strain evidence="1 2">DSM 5476</strain>
    </source>
</reference>
<dbReference type="STRING" id="537013.CLOSTMETH_03325"/>